<proteinExistence type="predicted"/>
<evidence type="ECO:0000256" key="2">
    <source>
        <dbReference type="ARBA" id="ARBA00022900"/>
    </source>
</evidence>
<evidence type="ECO:0000313" key="5">
    <source>
        <dbReference type="EMBL" id="EPB74788.1"/>
    </source>
</evidence>
<dbReference type="PROSITE" id="PS00280">
    <property type="entry name" value="BPTI_KUNITZ_1"/>
    <property type="match status" value="1"/>
</dbReference>
<dbReference type="EMBL" id="KE124928">
    <property type="protein sequence ID" value="EPB74788.1"/>
    <property type="molecule type" value="Genomic_DNA"/>
</dbReference>
<evidence type="ECO:0000256" key="3">
    <source>
        <dbReference type="SAM" id="MobiDB-lite"/>
    </source>
</evidence>
<accession>A0A0D6LUE5</accession>
<dbReference type="SUPFAM" id="SSF57362">
    <property type="entry name" value="BPTI-like"/>
    <property type="match status" value="1"/>
</dbReference>
<organism evidence="5 6">
    <name type="scientific">Ancylostoma ceylanicum</name>
    <dbReference type="NCBI Taxonomy" id="53326"/>
    <lineage>
        <taxon>Eukaryota</taxon>
        <taxon>Metazoa</taxon>
        <taxon>Ecdysozoa</taxon>
        <taxon>Nematoda</taxon>
        <taxon>Chromadorea</taxon>
        <taxon>Rhabditida</taxon>
        <taxon>Rhabditina</taxon>
        <taxon>Rhabditomorpha</taxon>
        <taxon>Strongyloidea</taxon>
        <taxon>Ancylostomatidae</taxon>
        <taxon>Ancylostomatinae</taxon>
        <taxon>Ancylostoma</taxon>
    </lineage>
</organism>
<dbReference type="InterPro" id="IPR036880">
    <property type="entry name" value="Kunitz_BPTI_sf"/>
</dbReference>
<gene>
    <name evidence="5" type="ORF">ANCCEY_06095</name>
</gene>
<evidence type="ECO:0000259" key="4">
    <source>
        <dbReference type="PROSITE" id="PS50279"/>
    </source>
</evidence>
<dbReference type="GO" id="GO:0004867">
    <property type="term" value="F:serine-type endopeptidase inhibitor activity"/>
    <property type="evidence" value="ECO:0007669"/>
    <property type="project" value="UniProtKB-KW"/>
</dbReference>
<feature type="compositionally biased region" description="Basic residues" evidence="3">
    <location>
        <begin position="54"/>
        <end position="73"/>
    </location>
</feature>
<dbReference type="InterPro" id="IPR002223">
    <property type="entry name" value="Kunitz_BPTI"/>
</dbReference>
<dbReference type="Gene3D" id="4.10.410.10">
    <property type="entry name" value="Pancreatic trypsin inhibitor Kunitz domain"/>
    <property type="match status" value="1"/>
</dbReference>
<dbReference type="CDD" id="cd00109">
    <property type="entry name" value="Kunitz-type"/>
    <property type="match status" value="1"/>
</dbReference>
<evidence type="ECO:0000313" key="6">
    <source>
        <dbReference type="Proteomes" id="UP000054495"/>
    </source>
</evidence>
<feature type="region of interest" description="Disordered" evidence="3">
    <location>
        <begin position="38"/>
        <end position="162"/>
    </location>
</feature>
<dbReference type="InterPro" id="IPR020901">
    <property type="entry name" value="Prtase_inh_Kunz-CS"/>
</dbReference>
<dbReference type="Proteomes" id="UP000054495">
    <property type="component" value="Unassembled WGS sequence"/>
</dbReference>
<dbReference type="PANTHER" id="PTHR10083:SF373">
    <property type="entry name" value="SERINE PEPTIDASE INHIBITOR, KUNITZ TYPE, 2"/>
    <property type="match status" value="1"/>
</dbReference>
<protein>
    <submittedName>
        <fullName evidence="5">Kunitz/Bovine pancreatic trypsin inhibitor domain protein</fullName>
    </submittedName>
</protein>
<keyword evidence="1" id="KW-0646">Protease inhibitor</keyword>
<evidence type="ECO:0000256" key="1">
    <source>
        <dbReference type="ARBA" id="ARBA00022690"/>
    </source>
</evidence>
<feature type="compositionally biased region" description="Basic and acidic residues" evidence="3">
    <location>
        <begin position="38"/>
        <end position="52"/>
    </location>
</feature>
<keyword evidence="2" id="KW-0722">Serine protease inhibitor</keyword>
<dbReference type="PANTHER" id="PTHR10083">
    <property type="entry name" value="KUNITZ-TYPE PROTEASE INHIBITOR-RELATED"/>
    <property type="match status" value="1"/>
</dbReference>
<feature type="compositionally biased region" description="Polar residues" evidence="3">
    <location>
        <begin position="116"/>
        <end position="132"/>
    </location>
</feature>
<sequence length="162" mass="18195">MQYFSYGYDTTKGKCVQFMYGGCQGNKNNFESMENCEKECEGKGPMSDESKTIKISRKVKRQAPPRRKRRKPRPGNPKDVPSDPVPEKVLVFTPTPKIVPGSQSNRKNNRKRPGKVSNNGDPPMQSSENGPHSNRKNNGKGPAAGFHQRQAFPTIVEEWTTL</sequence>
<dbReference type="AlphaFoldDB" id="A0A0D6LUE5"/>
<dbReference type="GO" id="GO:0005615">
    <property type="term" value="C:extracellular space"/>
    <property type="evidence" value="ECO:0007669"/>
    <property type="project" value="TreeGrafter"/>
</dbReference>
<feature type="domain" description="BPTI/Kunitz inhibitor" evidence="4">
    <location>
        <begin position="1"/>
        <end position="40"/>
    </location>
</feature>
<dbReference type="Pfam" id="PF00014">
    <property type="entry name" value="Kunitz_BPTI"/>
    <property type="match status" value="1"/>
</dbReference>
<keyword evidence="6" id="KW-1185">Reference proteome</keyword>
<dbReference type="PROSITE" id="PS50279">
    <property type="entry name" value="BPTI_KUNITZ_2"/>
    <property type="match status" value="1"/>
</dbReference>
<name>A0A0D6LUE5_9BILA</name>
<dbReference type="InterPro" id="IPR050098">
    <property type="entry name" value="TFPI/VKTCI-like"/>
</dbReference>
<dbReference type="SMART" id="SM00131">
    <property type="entry name" value="KU"/>
    <property type="match status" value="1"/>
</dbReference>
<reference evidence="5 6" key="1">
    <citation type="submission" date="2013-05" db="EMBL/GenBank/DDBJ databases">
        <title>Draft genome of the parasitic nematode Anyclostoma ceylanicum.</title>
        <authorList>
            <person name="Mitreva M."/>
        </authorList>
    </citation>
    <scope>NUCLEOTIDE SEQUENCE [LARGE SCALE GENOMIC DNA]</scope>
</reference>
<dbReference type="PRINTS" id="PR00759">
    <property type="entry name" value="BASICPTASE"/>
</dbReference>